<feature type="compositionally biased region" description="Low complexity" evidence="1">
    <location>
        <begin position="20"/>
        <end position="33"/>
    </location>
</feature>
<feature type="region of interest" description="Disordered" evidence="1">
    <location>
        <begin position="71"/>
        <end position="103"/>
    </location>
</feature>
<accession>A0AAV7TU58</accession>
<keyword evidence="3" id="KW-1185">Reference proteome</keyword>
<organism evidence="2 3">
    <name type="scientific">Pleurodeles waltl</name>
    <name type="common">Iberian ribbed newt</name>
    <dbReference type="NCBI Taxonomy" id="8319"/>
    <lineage>
        <taxon>Eukaryota</taxon>
        <taxon>Metazoa</taxon>
        <taxon>Chordata</taxon>
        <taxon>Craniata</taxon>
        <taxon>Vertebrata</taxon>
        <taxon>Euteleostomi</taxon>
        <taxon>Amphibia</taxon>
        <taxon>Batrachia</taxon>
        <taxon>Caudata</taxon>
        <taxon>Salamandroidea</taxon>
        <taxon>Salamandridae</taxon>
        <taxon>Pleurodelinae</taxon>
        <taxon>Pleurodeles</taxon>
    </lineage>
</organism>
<comment type="caution">
    <text evidence="2">The sequence shown here is derived from an EMBL/GenBank/DDBJ whole genome shotgun (WGS) entry which is preliminary data.</text>
</comment>
<proteinExistence type="predicted"/>
<evidence type="ECO:0000256" key="1">
    <source>
        <dbReference type="SAM" id="MobiDB-lite"/>
    </source>
</evidence>
<dbReference type="Proteomes" id="UP001066276">
    <property type="component" value="Chromosome 3_2"/>
</dbReference>
<protein>
    <submittedName>
        <fullName evidence="2">Uncharacterized protein</fullName>
    </submittedName>
</protein>
<sequence>MFNIGTGKEGEEDEGGPQVSRRPASSTRASAGSTELTSHDGVDNELDVEAGTAFAENSIKEQALKVTSKLLDEPDIGNNHQLQLTRRQKKKLKNSLKATKKID</sequence>
<reference evidence="2" key="1">
    <citation type="journal article" date="2022" name="bioRxiv">
        <title>Sequencing and chromosome-scale assembly of the giantPleurodeles waltlgenome.</title>
        <authorList>
            <person name="Brown T."/>
            <person name="Elewa A."/>
            <person name="Iarovenko S."/>
            <person name="Subramanian E."/>
            <person name="Araus A.J."/>
            <person name="Petzold A."/>
            <person name="Susuki M."/>
            <person name="Suzuki K.-i.T."/>
            <person name="Hayashi T."/>
            <person name="Toyoda A."/>
            <person name="Oliveira C."/>
            <person name="Osipova E."/>
            <person name="Leigh N.D."/>
            <person name="Simon A."/>
            <person name="Yun M.H."/>
        </authorList>
    </citation>
    <scope>NUCLEOTIDE SEQUENCE</scope>
    <source>
        <strain evidence="2">20211129_DDA</strain>
        <tissue evidence="2">Liver</tissue>
    </source>
</reference>
<dbReference type="AlphaFoldDB" id="A0AAV7TU58"/>
<evidence type="ECO:0000313" key="2">
    <source>
        <dbReference type="EMBL" id="KAJ1180172.1"/>
    </source>
</evidence>
<gene>
    <name evidence="2" type="ORF">NDU88_005396</name>
</gene>
<dbReference type="EMBL" id="JANPWB010000006">
    <property type="protein sequence ID" value="KAJ1180172.1"/>
    <property type="molecule type" value="Genomic_DNA"/>
</dbReference>
<evidence type="ECO:0000313" key="3">
    <source>
        <dbReference type="Proteomes" id="UP001066276"/>
    </source>
</evidence>
<feature type="region of interest" description="Disordered" evidence="1">
    <location>
        <begin position="1"/>
        <end position="49"/>
    </location>
</feature>
<name>A0AAV7TU58_PLEWA</name>